<keyword evidence="2" id="KW-1185">Reference proteome</keyword>
<reference evidence="1 2" key="1">
    <citation type="submission" date="2018-02" db="EMBL/GenBank/DDBJ databases">
        <title>Genome sequence of the basidiomycete white-rot fungus Phlebia centrifuga.</title>
        <authorList>
            <person name="Granchi Z."/>
            <person name="Peng M."/>
            <person name="de Vries R.P."/>
            <person name="Hilden K."/>
            <person name="Makela M.R."/>
            <person name="Grigoriev I."/>
            <person name="Riley R."/>
        </authorList>
    </citation>
    <scope>NUCLEOTIDE SEQUENCE [LARGE SCALE GENOMIC DNA]</scope>
    <source>
        <strain evidence="1 2">FBCC195</strain>
    </source>
</reference>
<proteinExistence type="predicted"/>
<name>A0A2R6NZE6_9APHY</name>
<comment type="caution">
    <text evidence="1">The sequence shown here is derived from an EMBL/GenBank/DDBJ whole genome shotgun (WGS) entry which is preliminary data.</text>
</comment>
<accession>A0A2R6NZE6</accession>
<evidence type="ECO:0000313" key="1">
    <source>
        <dbReference type="EMBL" id="PSR81267.1"/>
    </source>
</evidence>
<dbReference type="PANTHER" id="PTHR37827:SF1">
    <property type="entry name" value="HNH DOMAIN-CONTAINING PROTEIN"/>
    <property type="match status" value="1"/>
</dbReference>
<gene>
    <name evidence="1" type="ORF">PHLCEN_2v6427</name>
</gene>
<organism evidence="1 2">
    <name type="scientific">Hermanssonia centrifuga</name>
    <dbReference type="NCBI Taxonomy" id="98765"/>
    <lineage>
        <taxon>Eukaryota</taxon>
        <taxon>Fungi</taxon>
        <taxon>Dikarya</taxon>
        <taxon>Basidiomycota</taxon>
        <taxon>Agaricomycotina</taxon>
        <taxon>Agaricomycetes</taxon>
        <taxon>Polyporales</taxon>
        <taxon>Meruliaceae</taxon>
        <taxon>Hermanssonia</taxon>
    </lineage>
</organism>
<dbReference type="EMBL" id="MLYV02000623">
    <property type="protein sequence ID" value="PSR81267.1"/>
    <property type="molecule type" value="Genomic_DNA"/>
</dbReference>
<evidence type="ECO:0000313" key="2">
    <source>
        <dbReference type="Proteomes" id="UP000186601"/>
    </source>
</evidence>
<protein>
    <submittedName>
        <fullName evidence="1">Uncharacterized protein</fullName>
    </submittedName>
</protein>
<dbReference type="PANTHER" id="PTHR37827">
    <property type="entry name" value="TUDOR DOMAIN-CONTAINING PROTEIN"/>
    <property type="match status" value="1"/>
</dbReference>
<dbReference type="OrthoDB" id="4850648at2759"/>
<dbReference type="STRING" id="98765.A0A2R6NZE6"/>
<dbReference type="AlphaFoldDB" id="A0A2R6NZE6"/>
<dbReference type="Proteomes" id="UP000186601">
    <property type="component" value="Unassembled WGS sequence"/>
</dbReference>
<sequence length="197" mass="22114">MSKSVDSKQFSLFKDCLARRIIAKPGVLEGPDDLAELDDFTHYLASEAWHSLPPALHEATYSNKEDLPVVDSLSLHTTPTAFIDTLTSCGLTDDADDALVFLRKVLDEYISEACAPPPIWSKTRTTECEMCEREVPLTYHHLIPRETHAKVVKKKWHSEAMLNSVAWLCREKTFKGGGRMPQNNASVLDVDEQPLCD</sequence>